<dbReference type="GeneID" id="94172898"/>
<feature type="region of interest" description="Disordered" evidence="4">
    <location>
        <begin position="1"/>
        <end position="24"/>
    </location>
</feature>
<dbReference type="Proteomes" id="UP000674179">
    <property type="component" value="Chromosome 16"/>
</dbReference>
<name>A0A836GIE2_LEIEN</name>
<dbReference type="EMBL" id="JAFHKP010000016">
    <property type="protein sequence ID" value="KAG5482562.1"/>
    <property type="molecule type" value="Genomic_DNA"/>
</dbReference>
<dbReference type="InterPro" id="IPR044996">
    <property type="entry name" value="COQ10-like"/>
</dbReference>
<dbReference type="GO" id="GO:0048039">
    <property type="term" value="F:ubiquinone binding"/>
    <property type="evidence" value="ECO:0007669"/>
    <property type="project" value="InterPro"/>
</dbReference>
<dbReference type="PANTHER" id="PTHR12901">
    <property type="entry name" value="SPERM PROTEIN HOMOLOG"/>
    <property type="match status" value="1"/>
</dbReference>
<comment type="caution">
    <text evidence="6">The sequence shown here is derived from an EMBL/GenBank/DDBJ whole genome shotgun (WGS) entry which is preliminary data.</text>
</comment>
<sequence>MLRRVGNTHATARGGSGASATPTQIPMVKIGGTLSVGRRRFIALMVSSTAAPPLFAAVSTPQRTLFWSGSPGEDFLHHFTPSSIHAKAVSPLESLRPPAPPSASDARPFGSLNRTNSIRRYVNVNAAETATSVADIEGGATPSSASSALPSTAATAPPPPRMELSRLLHRHRGSSSPVSVSMTASSNELSGTCRARDLQQQEAVGNAAVAKAQEAIAAAKRQADIEASLSASNAPTARPAAAAGAAGGPVHGSEAASGHASRASSSSGGSRHHVEVYREHCTIGWSPEEFYRVVADVEKYSAFLPWCAGSEVQKTHRVRVPRDVRGLDASAAAALPLTGGSEAAEAQLVDAVEIITTLTIGFSFLKEQYKSRVTLYPCRKIVAALYDEEEADGEAASAKMSGSSSAPAPPSRGLNTMPYAGGGDGLVLSFFKKAASSAGAAAKRSILQHLRCEWEFYPVEGQPNAVEVLFFVSFEFRNPMHRHLIMSNVVSLMTRSFERRCESLYGPPSATKVSLPVLS</sequence>
<dbReference type="KEGG" id="lenr:94172898"/>
<evidence type="ECO:0000313" key="7">
    <source>
        <dbReference type="Proteomes" id="UP000674179"/>
    </source>
</evidence>
<evidence type="ECO:0000256" key="3">
    <source>
        <dbReference type="ARBA" id="ARBA00024947"/>
    </source>
</evidence>
<dbReference type="SUPFAM" id="SSF55961">
    <property type="entry name" value="Bet v1-like"/>
    <property type="match status" value="1"/>
</dbReference>
<dbReference type="PANTHER" id="PTHR12901:SF10">
    <property type="entry name" value="COENZYME Q-BINDING PROTEIN COQ10, MITOCHONDRIAL"/>
    <property type="match status" value="1"/>
</dbReference>
<evidence type="ECO:0000256" key="4">
    <source>
        <dbReference type="SAM" id="MobiDB-lite"/>
    </source>
</evidence>
<feature type="compositionally biased region" description="Low complexity" evidence="4">
    <location>
        <begin position="8"/>
        <end position="23"/>
    </location>
</feature>
<reference evidence="6 7" key="1">
    <citation type="submission" date="2021-02" db="EMBL/GenBank/DDBJ databases">
        <title>Leishmania (Mundinia) enrietti genome sequencing and assembly.</title>
        <authorList>
            <person name="Almutairi H."/>
            <person name="Gatherer D."/>
        </authorList>
    </citation>
    <scope>NUCLEOTIDE SEQUENCE [LARGE SCALE GENOMIC DNA]</scope>
    <source>
        <strain evidence="6">CUR178</strain>
    </source>
</reference>
<feature type="region of interest" description="Disordered" evidence="4">
    <location>
        <begin position="396"/>
        <end position="415"/>
    </location>
</feature>
<dbReference type="Pfam" id="PF03364">
    <property type="entry name" value="Polyketide_cyc"/>
    <property type="match status" value="1"/>
</dbReference>
<comment type="similarity">
    <text evidence="1">Belongs to the COQ10 family.</text>
</comment>
<feature type="region of interest" description="Disordered" evidence="4">
    <location>
        <begin position="135"/>
        <end position="161"/>
    </location>
</feature>
<feature type="domain" description="Coenzyme Q-binding protein COQ10 START" evidence="5">
    <location>
        <begin position="285"/>
        <end position="382"/>
    </location>
</feature>
<organism evidence="6 7">
    <name type="scientific">Leishmania enriettii</name>
    <dbReference type="NCBI Taxonomy" id="5663"/>
    <lineage>
        <taxon>Eukaryota</taxon>
        <taxon>Discoba</taxon>
        <taxon>Euglenozoa</taxon>
        <taxon>Kinetoplastea</taxon>
        <taxon>Metakinetoplastina</taxon>
        <taxon>Trypanosomatida</taxon>
        <taxon>Trypanosomatidae</taxon>
        <taxon>Leishmaniinae</taxon>
        <taxon>Leishmania</taxon>
    </lineage>
</organism>
<keyword evidence="7" id="KW-1185">Reference proteome</keyword>
<evidence type="ECO:0000256" key="1">
    <source>
        <dbReference type="ARBA" id="ARBA00006885"/>
    </source>
</evidence>
<dbReference type="CDD" id="cd07813">
    <property type="entry name" value="COQ10p_like"/>
    <property type="match status" value="1"/>
</dbReference>
<protein>
    <recommendedName>
        <fullName evidence="5">Coenzyme Q-binding protein COQ10 START domain-containing protein</fullName>
    </recommendedName>
</protein>
<feature type="region of interest" description="Disordered" evidence="4">
    <location>
        <begin position="239"/>
        <end position="271"/>
    </location>
</feature>
<feature type="compositionally biased region" description="Low complexity" evidence="4">
    <location>
        <begin position="251"/>
        <end position="269"/>
    </location>
</feature>
<comment type="function">
    <text evidence="3">Required for the function of coenzyme Q in the respiratory chain. May serve as a chaperone or may be involved in the transport of Q6 from its site of synthesis to the catalytic sites of the respiratory complexes.</text>
</comment>
<dbReference type="InterPro" id="IPR023393">
    <property type="entry name" value="START-like_dom_sf"/>
</dbReference>
<dbReference type="Gene3D" id="3.30.530.20">
    <property type="match status" value="1"/>
</dbReference>
<dbReference type="OrthoDB" id="292693at2759"/>
<proteinExistence type="inferred from homology"/>
<dbReference type="InterPro" id="IPR005031">
    <property type="entry name" value="COQ10_START"/>
</dbReference>
<evidence type="ECO:0000259" key="5">
    <source>
        <dbReference type="Pfam" id="PF03364"/>
    </source>
</evidence>
<dbReference type="RefSeq" id="XP_067694252.1">
    <property type="nucleotide sequence ID" value="XM_067837388.1"/>
</dbReference>
<gene>
    <name evidence="6" type="ORF">CUR178_05704</name>
</gene>
<accession>A0A836GIE2</accession>
<dbReference type="GO" id="GO:0005739">
    <property type="term" value="C:mitochondrion"/>
    <property type="evidence" value="ECO:0007669"/>
    <property type="project" value="TreeGrafter"/>
</dbReference>
<evidence type="ECO:0000256" key="2">
    <source>
        <dbReference type="ARBA" id="ARBA00011814"/>
    </source>
</evidence>
<feature type="compositionally biased region" description="Low complexity" evidence="4">
    <location>
        <begin position="140"/>
        <end position="155"/>
    </location>
</feature>
<dbReference type="AlphaFoldDB" id="A0A836GIE2"/>
<evidence type="ECO:0000313" key="6">
    <source>
        <dbReference type="EMBL" id="KAG5482562.1"/>
    </source>
</evidence>
<comment type="subunit">
    <text evidence="2">Interacts with coenzyme Q.</text>
</comment>
<feature type="compositionally biased region" description="Low complexity" evidence="4">
    <location>
        <begin position="396"/>
        <end position="406"/>
    </location>
</feature>
<dbReference type="GO" id="GO:0045333">
    <property type="term" value="P:cellular respiration"/>
    <property type="evidence" value="ECO:0007669"/>
    <property type="project" value="InterPro"/>
</dbReference>